<feature type="compositionally biased region" description="Polar residues" evidence="1">
    <location>
        <begin position="235"/>
        <end position="244"/>
    </location>
</feature>
<feature type="region of interest" description="Disordered" evidence="1">
    <location>
        <begin position="310"/>
        <end position="364"/>
    </location>
</feature>
<feature type="compositionally biased region" description="Basic residues" evidence="1">
    <location>
        <begin position="465"/>
        <end position="474"/>
    </location>
</feature>
<accession>A0A250XA62</accession>
<feature type="region of interest" description="Disordered" evidence="1">
    <location>
        <begin position="24"/>
        <end position="60"/>
    </location>
</feature>
<protein>
    <recommendedName>
        <fullName evidence="4">Ubiquitin-like domain-containing protein</fullName>
    </recommendedName>
</protein>
<feature type="region of interest" description="Disordered" evidence="1">
    <location>
        <begin position="384"/>
        <end position="427"/>
    </location>
</feature>
<feature type="compositionally biased region" description="Polar residues" evidence="1">
    <location>
        <begin position="280"/>
        <end position="290"/>
    </location>
</feature>
<feature type="region of interest" description="Disordered" evidence="1">
    <location>
        <begin position="235"/>
        <end position="290"/>
    </location>
</feature>
<keyword evidence="3" id="KW-1185">Reference proteome</keyword>
<evidence type="ECO:0008006" key="4">
    <source>
        <dbReference type="Google" id="ProtNLM"/>
    </source>
</evidence>
<comment type="caution">
    <text evidence="2">The sequence shown here is derived from an EMBL/GenBank/DDBJ whole genome shotgun (WGS) entry which is preliminary data.</text>
</comment>
<proteinExistence type="predicted"/>
<name>A0A250XA62_9CHLO</name>
<evidence type="ECO:0000313" key="2">
    <source>
        <dbReference type="EMBL" id="GAX79981.1"/>
    </source>
</evidence>
<dbReference type="EMBL" id="BEGY01000047">
    <property type="protein sequence ID" value="GAX79981.1"/>
    <property type="molecule type" value="Genomic_DNA"/>
</dbReference>
<feature type="region of interest" description="Disordered" evidence="1">
    <location>
        <begin position="439"/>
        <end position="479"/>
    </location>
</feature>
<evidence type="ECO:0000313" key="3">
    <source>
        <dbReference type="Proteomes" id="UP000232323"/>
    </source>
</evidence>
<dbReference type="AlphaFoldDB" id="A0A250XA62"/>
<dbReference type="Proteomes" id="UP000232323">
    <property type="component" value="Unassembled WGS sequence"/>
</dbReference>
<feature type="compositionally biased region" description="Low complexity" evidence="1">
    <location>
        <begin position="331"/>
        <end position="340"/>
    </location>
</feature>
<reference evidence="2 3" key="1">
    <citation type="submission" date="2017-08" db="EMBL/GenBank/DDBJ databases">
        <title>Acidophilic green algal genome provides insights into adaptation to an acidic environment.</title>
        <authorList>
            <person name="Hirooka S."/>
            <person name="Hirose Y."/>
            <person name="Kanesaki Y."/>
            <person name="Higuchi S."/>
            <person name="Fujiwara T."/>
            <person name="Onuma R."/>
            <person name="Era A."/>
            <person name="Ohbayashi R."/>
            <person name="Uzuka A."/>
            <person name="Nozaki H."/>
            <person name="Yoshikawa H."/>
            <person name="Miyagishima S.Y."/>
        </authorList>
    </citation>
    <scope>NUCLEOTIDE SEQUENCE [LARGE SCALE GENOMIC DNA]</scope>
    <source>
        <strain evidence="2 3">NIES-2499</strain>
    </source>
</reference>
<organism evidence="2 3">
    <name type="scientific">Chlamydomonas eustigma</name>
    <dbReference type="NCBI Taxonomy" id="1157962"/>
    <lineage>
        <taxon>Eukaryota</taxon>
        <taxon>Viridiplantae</taxon>
        <taxon>Chlorophyta</taxon>
        <taxon>core chlorophytes</taxon>
        <taxon>Chlorophyceae</taxon>
        <taxon>CS clade</taxon>
        <taxon>Chlamydomonadales</taxon>
        <taxon>Chlamydomonadaceae</taxon>
        <taxon>Chlamydomonas</taxon>
    </lineage>
</organism>
<gene>
    <name evidence="2" type="ORF">CEUSTIGMA_g7420.t1</name>
</gene>
<evidence type="ECO:0000256" key="1">
    <source>
        <dbReference type="SAM" id="MobiDB-lite"/>
    </source>
</evidence>
<feature type="compositionally biased region" description="Polar residues" evidence="1">
    <location>
        <begin position="255"/>
        <end position="265"/>
    </location>
</feature>
<feature type="compositionally biased region" description="Basic and acidic residues" evidence="1">
    <location>
        <begin position="51"/>
        <end position="60"/>
    </location>
</feature>
<sequence length="644" mass="69164">MHVQCITLTLGISSVLMPKTMAPINMPQEETSHKPRTTRSGRVLEQDEDNTERPVNRSTARDESLDILARYSKAVWDRFKLNHSGVSTVEVKVALLHTNLPSGLAKAKPASMEISSTSDILDLKLLIQKHTDGALQPGHVFLERGGKTKVLTEITEEKSLMEQGVEEGDLLRVEAKPVDKCRAAVLGRISAPSYPSAPTRDANILPLPSQSFEVTANEALKAIEAEDLAPANTRTVTNKVQGSKTKCIPAPPPTATSDVALNGGNNIKKEKAAAPKPSATNQKSASKADTSSVAACLTYESEQVECIRSQPVSDSAGEGLQERATSKVSKKAAATTAAASMPAGGPQARLRSQEPAADEGKGLASPTKSFAAALAQEATALAATATATSNRDVPTDGKSRNCKTSVPQPVGAAQCPSPSKGKRPIAQSSLEVSAAAAAAAAAQAPGRHKRVASQNEGSDEGPSHGRVKKGRHGASKSEEIMQGAVVQEDKVEEVPQVNAEDEYLVEDSDVRVVEEEVEEEEARSAEDDVLEFDHSAGVKPKRNTWDKECTINLLRGVKRYYLKSSPHFVTDPWVRIRLDHMYLPGNNVTLKDRFLNICKAAQRNFLGCRDKSLISREVQELAYEIFEELNPPADRAVAVAENDE</sequence>